<keyword evidence="1" id="KW-0592">Phosphate transport</keyword>
<comment type="function">
    <text evidence="1">Plays a role in the regulation of phosphate uptake.</text>
</comment>
<dbReference type="PANTHER" id="PTHR42930">
    <property type="entry name" value="PHOSPHATE-SPECIFIC TRANSPORT SYSTEM ACCESSORY PROTEIN PHOU"/>
    <property type="match status" value="1"/>
</dbReference>
<comment type="subunit">
    <text evidence="1">Homodimer.</text>
</comment>
<gene>
    <name evidence="3" type="primary">phoU</name>
    <name evidence="3" type="ORF">BACCIP111895_02583</name>
</gene>
<dbReference type="Proteomes" id="UP000838308">
    <property type="component" value="Unassembled WGS sequence"/>
</dbReference>
<dbReference type="InterPro" id="IPR038078">
    <property type="entry name" value="PhoU-like_sf"/>
</dbReference>
<keyword evidence="1" id="KW-0813">Transport</keyword>
<sequence length="238" mass="26827">MTHVLKVILQEDSDDGVTNLSTRSNFDNNLKQLNELLLNMASQTEKAIKEAMLALINQDMEQAKAVIDGDNEIDDMEHEIHDKALLLIARESPVATDLRKINVALKVSSEVERMADMAVNIAKSAIHIGREKHITEIVDIHKMMEIALEMVTESITAFYSEDISLAQRCAKRDDQVDKMFGSLIQELLSFIPHNPNSTNQIIQLAFVCRFIERIADHSTNIAENVVYLVTGERINLND</sequence>
<dbReference type="PANTHER" id="PTHR42930:SF3">
    <property type="entry name" value="PHOSPHATE-SPECIFIC TRANSPORT SYSTEM ACCESSORY PROTEIN PHOU"/>
    <property type="match status" value="1"/>
</dbReference>
<proteinExistence type="inferred from homology"/>
<dbReference type="Gene3D" id="1.20.58.220">
    <property type="entry name" value="Phosphate transport system protein phou homolog 2, domain 2"/>
    <property type="match status" value="1"/>
</dbReference>
<keyword evidence="1" id="KW-0963">Cytoplasm</keyword>
<dbReference type="PIRSF" id="PIRSF003107">
    <property type="entry name" value="PhoU"/>
    <property type="match status" value="1"/>
</dbReference>
<comment type="similarity">
    <text evidence="1">Belongs to the PhoU family.</text>
</comment>
<evidence type="ECO:0000313" key="3">
    <source>
        <dbReference type="EMBL" id="CAH2715399.1"/>
    </source>
</evidence>
<comment type="subcellular location">
    <subcellularLocation>
        <location evidence="1">Cytoplasm</location>
    </subcellularLocation>
</comment>
<comment type="caution">
    <text evidence="3">The sequence shown here is derived from an EMBL/GenBank/DDBJ whole genome shotgun (WGS) entry which is preliminary data.</text>
</comment>
<dbReference type="EMBL" id="CALBWS010000016">
    <property type="protein sequence ID" value="CAH2715399.1"/>
    <property type="molecule type" value="Genomic_DNA"/>
</dbReference>
<protein>
    <recommendedName>
        <fullName evidence="1">Phosphate-specific transport system accessory protein PhoU</fullName>
    </recommendedName>
</protein>
<evidence type="ECO:0000259" key="2">
    <source>
        <dbReference type="Pfam" id="PF01895"/>
    </source>
</evidence>
<accession>A0ABN8KS41</accession>
<feature type="domain" description="PhoU" evidence="2">
    <location>
        <begin position="140"/>
        <end position="225"/>
    </location>
</feature>
<dbReference type="InterPro" id="IPR026022">
    <property type="entry name" value="PhoU_dom"/>
</dbReference>
<evidence type="ECO:0000313" key="4">
    <source>
        <dbReference type="Proteomes" id="UP000838308"/>
    </source>
</evidence>
<reference evidence="3" key="1">
    <citation type="submission" date="2022-04" db="EMBL/GenBank/DDBJ databases">
        <authorList>
            <person name="Criscuolo A."/>
        </authorList>
    </citation>
    <scope>NUCLEOTIDE SEQUENCE</scope>
    <source>
        <strain evidence="3">CIP111895</strain>
    </source>
</reference>
<dbReference type="InterPro" id="IPR028366">
    <property type="entry name" value="PhoU"/>
</dbReference>
<dbReference type="SUPFAM" id="SSF109755">
    <property type="entry name" value="PhoU-like"/>
    <property type="match status" value="1"/>
</dbReference>
<dbReference type="Pfam" id="PF01895">
    <property type="entry name" value="PhoU"/>
    <property type="match status" value="2"/>
</dbReference>
<keyword evidence="4" id="KW-1185">Reference proteome</keyword>
<dbReference type="NCBIfam" id="TIGR02135">
    <property type="entry name" value="phoU_full"/>
    <property type="match status" value="1"/>
</dbReference>
<evidence type="ECO:0000256" key="1">
    <source>
        <dbReference type="PIRNR" id="PIRNR003107"/>
    </source>
</evidence>
<name>A0ABN8KS41_9BACI</name>
<feature type="domain" description="PhoU" evidence="2">
    <location>
        <begin position="38"/>
        <end position="124"/>
    </location>
</feature>
<organism evidence="3 4">
    <name type="scientific">Neobacillus rhizosphaerae</name>
    <dbReference type="NCBI Taxonomy" id="2880965"/>
    <lineage>
        <taxon>Bacteria</taxon>
        <taxon>Bacillati</taxon>
        <taxon>Bacillota</taxon>
        <taxon>Bacilli</taxon>
        <taxon>Bacillales</taxon>
        <taxon>Bacillaceae</taxon>
        <taxon>Neobacillus</taxon>
    </lineage>
</organism>